<dbReference type="Pfam" id="PF12146">
    <property type="entry name" value="Hydrolase_4"/>
    <property type="match status" value="1"/>
</dbReference>
<accession>A0A926N7J5</accession>
<evidence type="ECO:0000313" key="2">
    <source>
        <dbReference type="EMBL" id="MBD1371092.1"/>
    </source>
</evidence>
<dbReference type="InterPro" id="IPR022742">
    <property type="entry name" value="Hydrolase_4"/>
</dbReference>
<organism evidence="2 3">
    <name type="scientific">Polycladospora coralii</name>
    <dbReference type="NCBI Taxonomy" id="2771432"/>
    <lineage>
        <taxon>Bacteria</taxon>
        <taxon>Bacillati</taxon>
        <taxon>Bacillota</taxon>
        <taxon>Bacilli</taxon>
        <taxon>Bacillales</taxon>
        <taxon>Thermoactinomycetaceae</taxon>
        <taxon>Polycladospora</taxon>
    </lineage>
</organism>
<comment type="caution">
    <text evidence="2">The sequence shown here is derived from an EMBL/GenBank/DDBJ whole genome shotgun (WGS) entry which is preliminary data.</text>
</comment>
<dbReference type="GO" id="GO:0016787">
    <property type="term" value="F:hydrolase activity"/>
    <property type="evidence" value="ECO:0007669"/>
    <property type="project" value="UniProtKB-KW"/>
</dbReference>
<protein>
    <submittedName>
        <fullName evidence="2">Alpha/beta hydrolase</fullName>
    </submittedName>
</protein>
<sequence length="308" mass="34972">MAHSSFFFEATDGKSIFVNKWILNDNPKGIIQLAHGMGEHSGRYAHFAEELNRNGYIVYANDHRGHGQTADSKEELGHFGDENGWEKTVSDMGQLSTIIKKDHVGLPLFLFGHSMGSFLARRYIQRFGDEIKGLILSGTGSDQGIVSTLGIQVAKLEVAIKGGRTRSVLMNELSFGQFNRKFKPTRTPYDWLSRDEEVVNQYILDPLCGEISTAAFFRDLLIGVKKLDQPDLLAQAPKSLPIYFFSGEKDPVGANSKGVYKTIDHYKKAGFKHIEYRFYQNGRHEMLNELNKEEVYQDIIEWLGRYNH</sequence>
<dbReference type="InterPro" id="IPR051044">
    <property type="entry name" value="MAG_DAG_Lipase"/>
</dbReference>
<dbReference type="InterPro" id="IPR029058">
    <property type="entry name" value="AB_hydrolase_fold"/>
</dbReference>
<evidence type="ECO:0000259" key="1">
    <source>
        <dbReference type="Pfam" id="PF12146"/>
    </source>
</evidence>
<name>A0A926N7J5_9BACL</name>
<dbReference type="EMBL" id="JACXAH010000002">
    <property type="protein sequence ID" value="MBD1371092.1"/>
    <property type="molecule type" value="Genomic_DNA"/>
</dbReference>
<evidence type="ECO:0000313" key="3">
    <source>
        <dbReference type="Proteomes" id="UP000661691"/>
    </source>
</evidence>
<gene>
    <name evidence="2" type="ORF">IC620_01800</name>
</gene>
<reference evidence="2" key="1">
    <citation type="submission" date="2020-09" db="EMBL/GenBank/DDBJ databases">
        <title>A novel bacterium of genus Hazenella, isolated from South China Sea.</title>
        <authorList>
            <person name="Huang H."/>
            <person name="Mo K."/>
            <person name="Hu Y."/>
        </authorList>
    </citation>
    <scope>NUCLEOTIDE SEQUENCE</scope>
    <source>
        <strain evidence="2">IB182357</strain>
    </source>
</reference>
<dbReference type="Gene3D" id="3.40.50.1820">
    <property type="entry name" value="alpha/beta hydrolase"/>
    <property type="match status" value="1"/>
</dbReference>
<dbReference type="SUPFAM" id="SSF53474">
    <property type="entry name" value="alpha/beta-Hydrolases"/>
    <property type="match status" value="1"/>
</dbReference>
<proteinExistence type="predicted"/>
<keyword evidence="3" id="KW-1185">Reference proteome</keyword>
<feature type="domain" description="Serine aminopeptidase S33" evidence="1">
    <location>
        <begin position="26"/>
        <end position="290"/>
    </location>
</feature>
<dbReference type="Proteomes" id="UP000661691">
    <property type="component" value="Unassembled WGS sequence"/>
</dbReference>
<keyword evidence="2" id="KW-0378">Hydrolase</keyword>
<dbReference type="AlphaFoldDB" id="A0A926N7J5"/>
<dbReference type="PANTHER" id="PTHR11614">
    <property type="entry name" value="PHOSPHOLIPASE-RELATED"/>
    <property type="match status" value="1"/>
</dbReference>